<feature type="domain" description="NAD(P)-binding" evidence="2">
    <location>
        <begin position="7"/>
        <end position="218"/>
    </location>
</feature>
<comment type="similarity">
    <text evidence="1">Belongs to the avfA family.</text>
</comment>
<name>A0A6A6BBX5_9PEZI</name>
<sequence length="232" mass="24184">MHILIFGGNGRTGRLVIAAALENGHTATALVRDPSSLPARKGLTIKQGTPLNRTDIAASLSTPTGAALPDAVIITLNAPRASDSPFAAPIAPPRMMADAAANVAAAVRERAGADGAALPRVVTLSAFGVADSAPNLSWPFRLVLRRTNMVHQFADHDLVDAETKARKDVPYVLVRPAMLAEGPAAAVKVWGDQGEGAPCFGKVTRASVARFLVEVAESETGEWVGRTPVITN</sequence>
<dbReference type="PANTHER" id="PTHR43355">
    <property type="entry name" value="FLAVIN REDUCTASE (NADPH)"/>
    <property type="match status" value="1"/>
</dbReference>
<evidence type="ECO:0000313" key="4">
    <source>
        <dbReference type="Proteomes" id="UP000799438"/>
    </source>
</evidence>
<evidence type="ECO:0000259" key="2">
    <source>
        <dbReference type="Pfam" id="PF13460"/>
    </source>
</evidence>
<dbReference type="RefSeq" id="XP_033396130.1">
    <property type="nucleotide sequence ID" value="XM_033539181.1"/>
</dbReference>
<dbReference type="EMBL" id="ML995490">
    <property type="protein sequence ID" value="KAF2140417.1"/>
    <property type="molecule type" value="Genomic_DNA"/>
</dbReference>
<dbReference type="Gene3D" id="3.40.50.720">
    <property type="entry name" value="NAD(P)-binding Rossmann-like Domain"/>
    <property type="match status" value="1"/>
</dbReference>
<evidence type="ECO:0000256" key="1">
    <source>
        <dbReference type="ARBA" id="ARBA00038376"/>
    </source>
</evidence>
<dbReference type="InterPro" id="IPR051606">
    <property type="entry name" value="Polyketide_Oxido-like"/>
</dbReference>
<dbReference type="Proteomes" id="UP000799438">
    <property type="component" value="Unassembled WGS sequence"/>
</dbReference>
<keyword evidence="4" id="KW-1185">Reference proteome</keyword>
<evidence type="ECO:0000313" key="3">
    <source>
        <dbReference type="EMBL" id="KAF2140417.1"/>
    </source>
</evidence>
<protein>
    <recommendedName>
        <fullName evidence="2">NAD(P)-binding domain-containing protein</fullName>
    </recommendedName>
</protein>
<accession>A0A6A6BBX5</accession>
<reference evidence="3" key="1">
    <citation type="journal article" date="2020" name="Stud. Mycol.">
        <title>101 Dothideomycetes genomes: a test case for predicting lifestyles and emergence of pathogens.</title>
        <authorList>
            <person name="Haridas S."/>
            <person name="Albert R."/>
            <person name="Binder M."/>
            <person name="Bloem J."/>
            <person name="Labutti K."/>
            <person name="Salamov A."/>
            <person name="Andreopoulos B."/>
            <person name="Baker S."/>
            <person name="Barry K."/>
            <person name="Bills G."/>
            <person name="Bluhm B."/>
            <person name="Cannon C."/>
            <person name="Castanera R."/>
            <person name="Culley D."/>
            <person name="Daum C."/>
            <person name="Ezra D."/>
            <person name="Gonzalez J."/>
            <person name="Henrissat B."/>
            <person name="Kuo A."/>
            <person name="Liang C."/>
            <person name="Lipzen A."/>
            <person name="Lutzoni F."/>
            <person name="Magnuson J."/>
            <person name="Mondo S."/>
            <person name="Nolan M."/>
            <person name="Ohm R."/>
            <person name="Pangilinan J."/>
            <person name="Park H.-J."/>
            <person name="Ramirez L."/>
            <person name="Alfaro M."/>
            <person name="Sun H."/>
            <person name="Tritt A."/>
            <person name="Yoshinaga Y."/>
            <person name="Zwiers L.-H."/>
            <person name="Turgeon B."/>
            <person name="Goodwin S."/>
            <person name="Spatafora J."/>
            <person name="Crous P."/>
            <person name="Grigoriev I."/>
        </authorList>
    </citation>
    <scope>NUCLEOTIDE SEQUENCE</scope>
    <source>
        <strain evidence="3">CBS 121167</strain>
    </source>
</reference>
<proteinExistence type="inferred from homology"/>
<dbReference type="Pfam" id="PF13460">
    <property type="entry name" value="NAD_binding_10"/>
    <property type="match status" value="1"/>
</dbReference>
<gene>
    <name evidence="3" type="ORF">K452DRAFT_274196</name>
</gene>
<dbReference type="GO" id="GO:0004074">
    <property type="term" value="F:biliverdin reductase [NAD(P)H] activity"/>
    <property type="evidence" value="ECO:0007669"/>
    <property type="project" value="TreeGrafter"/>
</dbReference>
<dbReference type="SUPFAM" id="SSF51735">
    <property type="entry name" value="NAD(P)-binding Rossmann-fold domains"/>
    <property type="match status" value="1"/>
</dbReference>
<dbReference type="GeneID" id="54296677"/>
<dbReference type="InterPro" id="IPR016040">
    <property type="entry name" value="NAD(P)-bd_dom"/>
</dbReference>
<dbReference type="InterPro" id="IPR036291">
    <property type="entry name" value="NAD(P)-bd_dom_sf"/>
</dbReference>
<dbReference type="AlphaFoldDB" id="A0A6A6BBX5"/>
<dbReference type="PANTHER" id="PTHR43355:SF2">
    <property type="entry name" value="FLAVIN REDUCTASE (NADPH)"/>
    <property type="match status" value="1"/>
</dbReference>
<dbReference type="GO" id="GO:0042602">
    <property type="term" value="F:riboflavin reductase (NADPH) activity"/>
    <property type="evidence" value="ECO:0007669"/>
    <property type="project" value="TreeGrafter"/>
</dbReference>
<organism evidence="3 4">
    <name type="scientific">Aplosporella prunicola CBS 121167</name>
    <dbReference type="NCBI Taxonomy" id="1176127"/>
    <lineage>
        <taxon>Eukaryota</taxon>
        <taxon>Fungi</taxon>
        <taxon>Dikarya</taxon>
        <taxon>Ascomycota</taxon>
        <taxon>Pezizomycotina</taxon>
        <taxon>Dothideomycetes</taxon>
        <taxon>Dothideomycetes incertae sedis</taxon>
        <taxon>Botryosphaeriales</taxon>
        <taxon>Aplosporellaceae</taxon>
        <taxon>Aplosporella</taxon>
    </lineage>
</organism>
<dbReference type="OrthoDB" id="419598at2759"/>